<reference evidence="2" key="1">
    <citation type="journal article" date="2019" name="Int. J. Syst. Evol. Microbiol.">
        <title>The Global Catalogue of Microorganisms (GCM) 10K type strain sequencing project: providing services to taxonomists for standard genome sequencing and annotation.</title>
        <authorList>
            <consortium name="The Broad Institute Genomics Platform"/>
            <consortium name="The Broad Institute Genome Sequencing Center for Infectious Disease"/>
            <person name="Wu L."/>
            <person name="Ma J."/>
        </authorList>
    </citation>
    <scope>NUCLEOTIDE SEQUENCE [LARGE SCALE GENOMIC DNA]</scope>
    <source>
        <strain evidence="2">NBRC 110044</strain>
    </source>
</reference>
<organism evidence="1 2">
    <name type="scientific">Chitinimonas prasina</name>
    <dbReference type="NCBI Taxonomy" id="1434937"/>
    <lineage>
        <taxon>Bacteria</taxon>
        <taxon>Pseudomonadati</taxon>
        <taxon>Pseudomonadota</taxon>
        <taxon>Betaproteobacteria</taxon>
        <taxon>Neisseriales</taxon>
        <taxon>Chitinibacteraceae</taxon>
        <taxon>Chitinimonas</taxon>
    </lineage>
</organism>
<evidence type="ECO:0000313" key="2">
    <source>
        <dbReference type="Proteomes" id="UP001156706"/>
    </source>
</evidence>
<sequence length="145" mass="16291">MKRLSFQEAHSIIEASYGVDSIGREEVERALDNFLVEASPVPGWDDFNDADISTSMGIETSGDVLIISWYSYCNDVAFLVGRDELPSMISGYVESYSDRLFNNGDVLFFLLNDKKVIFVHEEGVYAVVSDVDLRRAITAYRGRNS</sequence>
<gene>
    <name evidence="1" type="ORF">GCM10007907_00170</name>
</gene>
<accession>A0ABQ5YA30</accession>
<evidence type="ECO:0000313" key="1">
    <source>
        <dbReference type="EMBL" id="GLR11227.1"/>
    </source>
</evidence>
<proteinExistence type="predicted"/>
<keyword evidence="2" id="KW-1185">Reference proteome</keyword>
<dbReference type="RefSeq" id="WP_284194391.1">
    <property type="nucleotide sequence ID" value="NZ_BSOG01000001.1"/>
</dbReference>
<name>A0ABQ5YA30_9NEIS</name>
<dbReference type="Proteomes" id="UP001156706">
    <property type="component" value="Unassembled WGS sequence"/>
</dbReference>
<dbReference type="EMBL" id="BSOG01000001">
    <property type="protein sequence ID" value="GLR11227.1"/>
    <property type="molecule type" value="Genomic_DNA"/>
</dbReference>
<comment type="caution">
    <text evidence="1">The sequence shown here is derived from an EMBL/GenBank/DDBJ whole genome shotgun (WGS) entry which is preliminary data.</text>
</comment>
<protein>
    <submittedName>
        <fullName evidence="1">Uncharacterized protein</fullName>
    </submittedName>
</protein>